<organism evidence="1 2">
    <name type="scientific">Natronococcus jeotgali DSM 18795</name>
    <dbReference type="NCBI Taxonomy" id="1227498"/>
    <lineage>
        <taxon>Archaea</taxon>
        <taxon>Methanobacteriati</taxon>
        <taxon>Methanobacteriota</taxon>
        <taxon>Stenosarchaea group</taxon>
        <taxon>Halobacteria</taxon>
        <taxon>Halobacteriales</taxon>
        <taxon>Natrialbaceae</taxon>
        <taxon>Natronococcus</taxon>
    </lineage>
</organism>
<comment type="caution">
    <text evidence="1">The sequence shown here is derived from an EMBL/GenBank/DDBJ whole genome shotgun (WGS) entry which is preliminary data.</text>
</comment>
<protein>
    <submittedName>
        <fullName evidence="1">CRISPR-associated regulatory protein, DevR family</fullName>
    </submittedName>
</protein>
<gene>
    <name evidence="1" type="ORF">C492_08490</name>
</gene>
<evidence type="ECO:0000313" key="2">
    <source>
        <dbReference type="Proteomes" id="UP000011531"/>
    </source>
</evidence>
<evidence type="ECO:0000313" key="1">
    <source>
        <dbReference type="EMBL" id="ELY62080.1"/>
    </source>
</evidence>
<name>L9XK33_9EURY</name>
<reference evidence="1 2" key="1">
    <citation type="journal article" date="2014" name="PLoS Genet.">
        <title>Phylogenetically driven sequencing of extremely halophilic archaea reveals strategies for static and dynamic osmo-response.</title>
        <authorList>
            <person name="Becker E.A."/>
            <person name="Seitzer P.M."/>
            <person name="Tritt A."/>
            <person name="Larsen D."/>
            <person name="Krusor M."/>
            <person name="Yao A.I."/>
            <person name="Wu D."/>
            <person name="Madern D."/>
            <person name="Eisen J.A."/>
            <person name="Darling A.E."/>
            <person name="Facciotti M.T."/>
        </authorList>
    </citation>
    <scope>NUCLEOTIDE SEQUENCE [LARGE SCALE GENOMIC DNA]</scope>
    <source>
        <strain evidence="1 2">DSM 18795</strain>
    </source>
</reference>
<accession>L9XK33</accession>
<dbReference type="EMBL" id="AOIA01000074">
    <property type="protein sequence ID" value="ELY62080.1"/>
    <property type="molecule type" value="Genomic_DNA"/>
</dbReference>
<dbReference type="AlphaFoldDB" id="L9XK33"/>
<keyword evidence="2" id="KW-1185">Reference proteome</keyword>
<proteinExistence type="predicted"/>
<dbReference type="Proteomes" id="UP000011531">
    <property type="component" value="Unassembled WGS sequence"/>
</dbReference>
<sequence>MILQYDPGIDAESVTDSDHNIGYREMTENVFRGALAIDIPAIGRREIENIEETNNGVRSKRELTNELDDNNNGDDRKDRIEELLTAIQNTSNLAGQARHMADFMPDFLIASTQPVYNQRVSNAIRTDPETGEVDPSTLESVLKDLIALEADVWVAGTRNPSVMNNWDEVMDVVESVDGVETQDSVVATFDTLKDHVKKNL</sequence>